<dbReference type="AlphaFoldDB" id="T1FJX4"/>
<gene>
    <name evidence="4" type="primary">20209123</name>
    <name evidence="3" type="ORF">HELRODRAFT_183608</name>
</gene>
<evidence type="ECO:0000313" key="3">
    <source>
        <dbReference type="EMBL" id="ESO10450.1"/>
    </source>
</evidence>
<keyword evidence="1" id="KW-1133">Transmembrane helix</keyword>
<reference evidence="5" key="1">
    <citation type="submission" date="2012-12" db="EMBL/GenBank/DDBJ databases">
        <authorList>
            <person name="Hellsten U."/>
            <person name="Grimwood J."/>
            <person name="Chapman J.A."/>
            <person name="Shapiro H."/>
            <person name="Aerts A."/>
            <person name="Otillar R.P."/>
            <person name="Terry A.Y."/>
            <person name="Boore J.L."/>
            <person name="Simakov O."/>
            <person name="Marletaz F."/>
            <person name="Cho S.-J."/>
            <person name="Edsinger-Gonzales E."/>
            <person name="Havlak P."/>
            <person name="Kuo D.-H."/>
            <person name="Larsson T."/>
            <person name="Lv J."/>
            <person name="Arendt D."/>
            <person name="Savage R."/>
            <person name="Osoegawa K."/>
            <person name="de Jong P."/>
            <person name="Lindberg D.R."/>
            <person name="Seaver E.C."/>
            <person name="Weisblat D.A."/>
            <person name="Putnam N.H."/>
            <person name="Grigoriev I.V."/>
            <person name="Rokhsar D.S."/>
        </authorList>
    </citation>
    <scope>NUCLEOTIDE SEQUENCE</scope>
</reference>
<protein>
    <submittedName>
        <fullName evidence="3 4">Uncharacterized protein</fullName>
    </submittedName>
</protein>
<dbReference type="Proteomes" id="UP000015101">
    <property type="component" value="Unassembled WGS sequence"/>
</dbReference>
<dbReference type="CTD" id="20209123"/>
<evidence type="ECO:0000313" key="4">
    <source>
        <dbReference type="EnsemblMetazoa" id="HelroP183608"/>
    </source>
</evidence>
<dbReference type="KEGG" id="hro:HELRODRAFT_183608"/>
<dbReference type="EMBL" id="AMQM01008884">
    <property type="status" value="NOT_ANNOTATED_CDS"/>
    <property type="molecule type" value="Genomic_DNA"/>
</dbReference>
<dbReference type="HOGENOM" id="CLU_1951098_0_0_1"/>
<evidence type="ECO:0000256" key="1">
    <source>
        <dbReference type="SAM" id="Phobius"/>
    </source>
</evidence>
<dbReference type="EnsemblMetazoa" id="HelroT183608">
    <property type="protein sequence ID" value="HelroP183608"/>
    <property type="gene ID" value="HelroG183608"/>
</dbReference>
<accession>T1FJX4</accession>
<feature type="chain" id="PRO_5010980695" evidence="2">
    <location>
        <begin position="19"/>
        <end position="129"/>
    </location>
</feature>
<feature type="signal peptide" evidence="2">
    <location>
        <begin position="1"/>
        <end position="18"/>
    </location>
</feature>
<reference evidence="4" key="3">
    <citation type="submission" date="2015-06" db="UniProtKB">
        <authorList>
            <consortium name="EnsemblMetazoa"/>
        </authorList>
    </citation>
    <scope>IDENTIFICATION</scope>
</reference>
<reference evidence="3 5" key="2">
    <citation type="journal article" date="2013" name="Nature">
        <title>Insights into bilaterian evolution from three spiralian genomes.</title>
        <authorList>
            <person name="Simakov O."/>
            <person name="Marletaz F."/>
            <person name="Cho S.J."/>
            <person name="Edsinger-Gonzales E."/>
            <person name="Havlak P."/>
            <person name="Hellsten U."/>
            <person name="Kuo D.H."/>
            <person name="Larsson T."/>
            <person name="Lv J."/>
            <person name="Arendt D."/>
            <person name="Savage R."/>
            <person name="Osoegawa K."/>
            <person name="de Jong P."/>
            <person name="Grimwood J."/>
            <person name="Chapman J.A."/>
            <person name="Shapiro H."/>
            <person name="Aerts A."/>
            <person name="Otillar R.P."/>
            <person name="Terry A.Y."/>
            <person name="Boore J.L."/>
            <person name="Grigoriev I.V."/>
            <person name="Lindberg D.R."/>
            <person name="Seaver E.C."/>
            <person name="Weisblat D.A."/>
            <person name="Putnam N.H."/>
            <person name="Rokhsar D.S."/>
        </authorList>
    </citation>
    <scope>NUCLEOTIDE SEQUENCE</scope>
</reference>
<name>T1FJX4_HELRO</name>
<keyword evidence="1" id="KW-0472">Membrane</keyword>
<organism evidence="4 5">
    <name type="scientific">Helobdella robusta</name>
    <name type="common">Californian leech</name>
    <dbReference type="NCBI Taxonomy" id="6412"/>
    <lineage>
        <taxon>Eukaryota</taxon>
        <taxon>Metazoa</taxon>
        <taxon>Spiralia</taxon>
        <taxon>Lophotrochozoa</taxon>
        <taxon>Annelida</taxon>
        <taxon>Clitellata</taxon>
        <taxon>Hirudinea</taxon>
        <taxon>Rhynchobdellida</taxon>
        <taxon>Glossiphoniidae</taxon>
        <taxon>Helobdella</taxon>
    </lineage>
</organism>
<dbReference type="RefSeq" id="XP_009011448.1">
    <property type="nucleotide sequence ID" value="XM_009013200.1"/>
</dbReference>
<dbReference type="EMBL" id="KB095871">
    <property type="protein sequence ID" value="ESO10450.1"/>
    <property type="molecule type" value="Genomic_DNA"/>
</dbReference>
<keyword evidence="1" id="KW-0812">Transmembrane</keyword>
<keyword evidence="5" id="KW-1185">Reference proteome</keyword>
<evidence type="ECO:0000256" key="2">
    <source>
        <dbReference type="SAM" id="SignalP"/>
    </source>
</evidence>
<evidence type="ECO:0000313" key="5">
    <source>
        <dbReference type="Proteomes" id="UP000015101"/>
    </source>
</evidence>
<proteinExistence type="predicted"/>
<dbReference type="GeneID" id="20209123"/>
<dbReference type="InParanoid" id="T1FJX4"/>
<sequence length="129" mass="15294">MIAFTIVLINFILKFISRKILNNALNCFLSLEREMSTRCLNPAWSHHFNQAYILPLANKSKQINSYRVNCHLPRYLESVLQSSCGVFPRWNLFFIFIAFTSRFFVDFACNVLVFENHDVRRMAEFLFSR</sequence>
<keyword evidence="2" id="KW-0732">Signal</keyword>
<feature type="transmembrane region" description="Helical" evidence="1">
    <location>
        <begin position="92"/>
        <end position="114"/>
    </location>
</feature>